<organism evidence="2 3">
    <name type="scientific">Ambrosia artemisiifolia</name>
    <name type="common">Common ragweed</name>
    <dbReference type="NCBI Taxonomy" id="4212"/>
    <lineage>
        <taxon>Eukaryota</taxon>
        <taxon>Viridiplantae</taxon>
        <taxon>Streptophyta</taxon>
        <taxon>Embryophyta</taxon>
        <taxon>Tracheophyta</taxon>
        <taxon>Spermatophyta</taxon>
        <taxon>Magnoliopsida</taxon>
        <taxon>eudicotyledons</taxon>
        <taxon>Gunneridae</taxon>
        <taxon>Pentapetalae</taxon>
        <taxon>asterids</taxon>
        <taxon>campanulids</taxon>
        <taxon>Asterales</taxon>
        <taxon>Asteraceae</taxon>
        <taxon>Asteroideae</taxon>
        <taxon>Heliantheae alliance</taxon>
        <taxon>Heliantheae</taxon>
        <taxon>Ambrosia</taxon>
    </lineage>
</organism>
<feature type="region of interest" description="Disordered" evidence="1">
    <location>
        <begin position="1"/>
        <end position="27"/>
    </location>
</feature>
<dbReference type="Proteomes" id="UP001206925">
    <property type="component" value="Unassembled WGS sequence"/>
</dbReference>
<feature type="compositionally biased region" description="Acidic residues" evidence="1">
    <location>
        <begin position="7"/>
        <end position="24"/>
    </location>
</feature>
<evidence type="ECO:0000313" key="3">
    <source>
        <dbReference type="Proteomes" id="UP001206925"/>
    </source>
</evidence>
<reference evidence="2" key="1">
    <citation type="submission" date="2022-06" db="EMBL/GenBank/DDBJ databases">
        <title>Uncovering the hologenomic basis of an extraordinary plant invasion.</title>
        <authorList>
            <person name="Bieker V.C."/>
            <person name="Martin M.D."/>
            <person name="Gilbert T."/>
            <person name="Hodgins K."/>
            <person name="Battlay P."/>
            <person name="Petersen B."/>
            <person name="Wilson J."/>
        </authorList>
    </citation>
    <scope>NUCLEOTIDE SEQUENCE</scope>
    <source>
        <strain evidence="2">AA19_3_7</strain>
        <tissue evidence="2">Leaf</tissue>
    </source>
</reference>
<evidence type="ECO:0000313" key="2">
    <source>
        <dbReference type="EMBL" id="KAI7743079.1"/>
    </source>
</evidence>
<protein>
    <submittedName>
        <fullName evidence="2">Uncharacterized protein</fullName>
    </submittedName>
</protein>
<keyword evidence="3" id="KW-1185">Reference proteome</keyword>
<dbReference type="AlphaFoldDB" id="A0AAD5GJ51"/>
<comment type="caution">
    <text evidence="2">The sequence shown here is derived from an EMBL/GenBank/DDBJ whole genome shotgun (WGS) entry which is preliminary data.</text>
</comment>
<proteinExistence type="predicted"/>
<accession>A0AAD5GJ51</accession>
<name>A0AAD5GJ51_AMBAR</name>
<evidence type="ECO:0000256" key="1">
    <source>
        <dbReference type="SAM" id="MobiDB-lite"/>
    </source>
</evidence>
<dbReference type="EMBL" id="JAMZMK010007814">
    <property type="protein sequence ID" value="KAI7743079.1"/>
    <property type="molecule type" value="Genomic_DNA"/>
</dbReference>
<sequence>MKGVDPDAPEEEEDNDSDDADGDHEDAWLRFRNPMMTLDLNIQT</sequence>
<gene>
    <name evidence="2" type="ORF">M8C21_027486</name>
</gene>